<dbReference type="AlphaFoldDB" id="A0A6A6T0Q1"/>
<dbReference type="Proteomes" id="UP000799324">
    <property type="component" value="Unassembled WGS sequence"/>
</dbReference>
<sequence>MTTWHERIMAEACKPRHNPTGFQLMLPRTFNPGLHDLECGSCREHLARCSTGAEARLTQHLRFQTASPTRRRRGHNQSTLFLQAPVVVAGLEINARQDSVHDKCASSAGG</sequence>
<proteinExistence type="predicted"/>
<evidence type="ECO:0000313" key="1">
    <source>
        <dbReference type="EMBL" id="KAF2653545.1"/>
    </source>
</evidence>
<accession>A0A6A6T0Q1</accession>
<evidence type="ECO:0000313" key="2">
    <source>
        <dbReference type="Proteomes" id="UP000799324"/>
    </source>
</evidence>
<keyword evidence="2" id="KW-1185">Reference proteome</keyword>
<name>A0A6A6T0Q1_9PLEO</name>
<protein>
    <submittedName>
        <fullName evidence="1">Uncharacterized protein</fullName>
    </submittedName>
</protein>
<reference evidence="1" key="1">
    <citation type="journal article" date="2020" name="Stud. Mycol.">
        <title>101 Dothideomycetes genomes: a test case for predicting lifestyles and emergence of pathogens.</title>
        <authorList>
            <person name="Haridas S."/>
            <person name="Albert R."/>
            <person name="Binder M."/>
            <person name="Bloem J."/>
            <person name="Labutti K."/>
            <person name="Salamov A."/>
            <person name="Andreopoulos B."/>
            <person name="Baker S."/>
            <person name="Barry K."/>
            <person name="Bills G."/>
            <person name="Bluhm B."/>
            <person name="Cannon C."/>
            <person name="Castanera R."/>
            <person name="Culley D."/>
            <person name="Daum C."/>
            <person name="Ezra D."/>
            <person name="Gonzalez J."/>
            <person name="Henrissat B."/>
            <person name="Kuo A."/>
            <person name="Liang C."/>
            <person name="Lipzen A."/>
            <person name="Lutzoni F."/>
            <person name="Magnuson J."/>
            <person name="Mondo S."/>
            <person name="Nolan M."/>
            <person name="Ohm R."/>
            <person name="Pangilinan J."/>
            <person name="Park H.-J."/>
            <person name="Ramirez L."/>
            <person name="Alfaro M."/>
            <person name="Sun H."/>
            <person name="Tritt A."/>
            <person name="Yoshinaga Y."/>
            <person name="Zwiers L.-H."/>
            <person name="Turgeon B."/>
            <person name="Goodwin S."/>
            <person name="Spatafora J."/>
            <person name="Crous P."/>
            <person name="Grigoriev I."/>
        </authorList>
    </citation>
    <scope>NUCLEOTIDE SEQUENCE</scope>
    <source>
        <strain evidence="1">CBS 122681</strain>
    </source>
</reference>
<gene>
    <name evidence="1" type="ORF">K491DRAFT_511731</name>
</gene>
<organism evidence="1 2">
    <name type="scientific">Lophiostoma macrostomum CBS 122681</name>
    <dbReference type="NCBI Taxonomy" id="1314788"/>
    <lineage>
        <taxon>Eukaryota</taxon>
        <taxon>Fungi</taxon>
        <taxon>Dikarya</taxon>
        <taxon>Ascomycota</taxon>
        <taxon>Pezizomycotina</taxon>
        <taxon>Dothideomycetes</taxon>
        <taxon>Pleosporomycetidae</taxon>
        <taxon>Pleosporales</taxon>
        <taxon>Lophiostomataceae</taxon>
        <taxon>Lophiostoma</taxon>
    </lineage>
</organism>
<dbReference type="EMBL" id="MU004379">
    <property type="protein sequence ID" value="KAF2653545.1"/>
    <property type="molecule type" value="Genomic_DNA"/>
</dbReference>